<evidence type="ECO:0000313" key="11">
    <source>
        <dbReference type="EMBL" id="USP78027.1"/>
    </source>
</evidence>
<feature type="region of interest" description="Disordered" evidence="7">
    <location>
        <begin position="554"/>
        <end position="583"/>
    </location>
</feature>
<sequence>MRLTGRQLRLAQLLLVVLPAFTLFGYNQSGVGGLLSLHDWNRNFPEIDTVDAHGAEKSLKSTRQGAVVASFTIGALFGALSCSWFAEKYGHRKIIFTAAFLTLIGEILQCTSFKVSQFVVGRIILGWGVGGMSATVPVWQSECSTTSNRGKHVVLDGVFILGGYMLEAWINFGFFNIKNNAPLQWRIPLAIPTLISIIPMVAIFTIPESPRWLCGKSRYEEARASMSAFKGLELDDPIISDEINGIELALEETKARAKISDIFTFGKDRLFYRFSLCIFLQFAQQMCGANLISTYSTIIFQQGLGMDSEMSRILSGGALTWKFLSCFVAFFTIDRFGRRKLFMFSGCGMASCMLALAVASSFPKSNYSAQITSAFFIYLFNFFIPIGFSGANFLYCTEVAPTRLRIRMAGISTANHWLWNFVVNMVTPVAIETIGWKYYLVFLSVSASIVPIIYFFYPETMGRSLEELEMMFSESGSIISLISTTTATSIATETITATISIETTETTIETQTITDTETTITGTTTITADGISVASTATVTIQACHPTATLKKRSSALETPSASKTCTKNESPSTTNAYSTQPPSTIKTSVISTTATTCLSSTPGFYKAMTSDPSVSSTFEYRYVVASSVVQPYYAVTSSITKQYPAVNSSIYQPYSTGNSTTTMTSSVGISTPTPLVLCAEAPEELQRFGCARITQGCGCLSLESPTTTQIVYNSVTVVEQSTATTMAHITTTVTVTSRQSIDATEHYTPTTTIVAIATETAPAPDFNSDPNNCGACGNVCSNDSICSLGRCASRNPAPTQAVVNSGFEDPSTAPWVLFPGGYQIVNTGDPQYGLKTPRVPRTQGLFASIRQIPTILPGNYLVEFSIKVEGPDPSKCLIQLTGIAENVYGRAANSDWNTYSYILTSAGSSNQFIRIVVSCDVTPQTGFVYFDNVTVKTIA</sequence>
<comment type="subcellular location">
    <subcellularLocation>
        <location evidence="1">Membrane</location>
        <topology evidence="1">Multi-pass membrane protein</topology>
    </subcellularLocation>
</comment>
<evidence type="ECO:0000256" key="6">
    <source>
        <dbReference type="ARBA" id="ARBA00023136"/>
    </source>
</evidence>
<reference evidence="11" key="1">
    <citation type="submission" date="2021-12" db="EMBL/GenBank/DDBJ databases">
        <title>Curvularia clavata genome.</title>
        <authorList>
            <person name="Cao Y."/>
        </authorList>
    </citation>
    <scope>NUCLEOTIDE SEQUENCE</scope>
    <source>
        <strain evidence="11">Yc1106</strain>
    </source>
</reference>
<dbReference type="Pfam" id="PF00083">
    <property type="entry name" value="Sugar_tr"/>
    <property type="match status" value="1"/>
</dbReference>
<dbReference type="InterPro" id="IPR003663">
    <property type="entry name" value="Sugar/inositol_transpt"/>
</dbReference>
<keyword evidence="4 8" id="KW-0812">Transmembrane</keyword>
<proteinExistence type="inferred from homology"/>
<evidence type="ECO:0000256" key="3">
    <source>
        <dbReference type="ARBA" id="ARBA00022448"/>
    </source>
</evidence>
<dbReference type="PRINTS" id="PR00171">
    <property type="entry name" value="SUGRTRNSPORT"/>
</dbReference>
<keyword evidence="9" id="KW-0732">Signal</keyword>
<feature type="transmembrane region" description="Helical" evidence="8">
    <location>
        <begin position="438"/>
        <end position="457"/>
    </location>
</feature>
<evidence type="ECO:0000256" key="8">
    <source>
        <dbReference type="SAM" id="Phobius"/>
    </source>
</evidence>
<evidence type="ECO:0000256" key="2">
    <source>
        <dbReference type="ARBA" id="ARBA00010992"/>
    </source>
</evidence>
<evidence type="ECO:0000256" key="4">
    <source>
        <dbReference type="ARBA" id="ARBA00022692"/>
    </source>
</evidence>
<evidence type="ECO:0000259" key="10">
    <source>
        <dbReference type="PROSITE" id="PS50850"/>
    </source>
</evidence>
<feature type="transmembrane region" description="Helical" evidence="8">
    <location>
        <begin position="375"/>
        <end position="396"/>
    </location>
</feature>
<evidence type="ECO:0000256" key="7">
    <source>
        <dbReference type="SAM" id="MobiDB-lite"/>
    </source>
</evidence>
<organism evidence="11 12">
    <name type="scientific">Curvularia clavata</name>
    <dbReference type="NCBI Taxonomy" id="95742"/>
    <lineage>
        <taxon>Eukaryota</taxon>
        <taxon>Fungi</taxon>
        <taxon>Dikarya</taxon>
        <taxon>Ascomycota</taxon>
        <taxon>Pezizomycotina</taxon>
        <taxon>Dothideomycetes</taxon>
        <taxon>Pleosporomycetidae</taxon>
        <taxon>Pleosporales</taxon>
        <taxon>Pleosporineae</taxon>
        <taxon>Pleosporaceae</taxon>
        <taxon>Curvularia</taxon>
    </lineage>
</organism>
<dbReference type="GO" id="GO:0016020">
    <property type="term" value="C:membrane"/>
    <property type="evidence" value="ECO:0007669"/>
    <property type="project" value="UniProtKB-SubCell"/>
</dbReference>
<feature type="transmembrane region" description="Helical" evidence="8">
    <location>
        <begin position="66"/>
        <end position="86"/>
    </location>
</feature>
<accession>A0A9Q8Z7V4</accession>
<dbReference type="FunFam" id="1.20.1250.20:FF:000090">
    <property type="entry name" value="MFS sugar transporter, putative"/>
    <property type="match status" value="1"/>
</dbReference>
<dbReference type="PROSITE" id="PS50850">
    <property type="entry name" value="MFS"/>
    <property type="match status" value="1"/>
</dbReference>
<feature type="transmembrane region" description="Helical" evidence="8">
    <location>
        <begin position="270"/>
        <end position="293"/>
    </location>
</feature>
<keyword evidence="3" id="KW-0813">Transport</keyword>
<gene>
    <name evidence="11" type="ORF">yc1106_05301</name>
</gene>
<keyword evidence="12" id="KW-1185">Reference proteome</keyword>
<name>A0A9Q8Z7V4_CURCL</name>
<dbReference type="Proteomes" id="UP001056012">
    <property type="component" value="Chromosome 4"/>
</dbReference>
<dbReference type="OrthoDB" id="6612291at2759"/>
<evidence type="ECO:0000256" key="1">
    <source>
        <dbReference type="ARBA" id="ARBA00004141"/>
    </source>
</evidence>
<dbReference type="InterPro" id="IPR050360">
    <property type="entry name" value="MFS_Sugar_Transporters"/>
</dbReference>
<evidence type="ECO:0000313" key="12">
    <source>
        <dbReference type="Proteomes" id="UP001056012"/>
    </source>
</evidence>
<dbReference type="AlphaFoldDB" id="A0A9Q8Z7V4"/>
<feature type="transmembrane region" description="Helical" evidence="8">
    <location>
        <begin position="313"/>
        <end position="334"/>
    </location>
</feature>
<dbReference type="InterPro" id="IPR005828">
    <property type="entry name" value="MFS_sugar_transport-like"/>
</dbReference>
<feature type="signal peptide" evidence="9">
    <location>
        <begin position="1"/>
        <end position="25"/>
    </location>
</feature>
<feature type="compositionally biased region" description="Polar residues" evidence="7">
    <location>
        <begin position="556"/>
        <end position="583"/>
    </location>
</feature>
<dbReference type="SUPFAM" id="SSF103473">
    <property type="entry name" value="MFS general substrate transporter"/>
    <property type="match status" value="1"/>
</dbReference>
<comment type="similarity">
    <text evidence="2">Belongs to the major facilitator superfamily. Sugar transporter (TC 2.A.1.1) family.</text>
</comment>
<dbReference type="InterPro" id="IPR020846">
    <property type="entry name" value="MFS_dom"/>
</dbReference>
<dbReference type="Gene3D" id="1.20.1250.20">
    <property type="entry name" value="MFS general substrate transporter like domains"/>
    <property type="match status" value="1"/>
</dbReference>
<keyword evidence="6 8" id="KW-0472">Membrane</keyword>
<feature type="domain" description="Major facilitator superfamily (MFS) profile" evidence="10">
    <location>
        <begin position="13"/>
        <end position="461"/>
    </location>
</feature>
<dbReference type="PANTHER" id="PTHR48022">
    <property type="entry name" value="PLASTIDIC GLUCOSE TRANSPORTER 4"/>
    <property type="match status" value="1"/>
</dbReference>
<dbReference type="InterPro" id="IPR036259">
    <property type="entry name" value="MFS_trans_sf"/>
</dbReference>
<dbReference type="GO" id="GO:0005351">
    <property type="term" value="F:carbohydrate:proton symporter activity"/>
    <property type="evidence" value="ECO:0007669"/>
    <property type="project" value="TreeGrafter"/>
</dbReference>
<evidence type="ECO:0000256" key="5">
    <source>
        <dbReference type="ARBA" id="ARBA00022989"/>
    </source>
</evidence>
<protein>
    <recommendedName>
        <fullName evidence="10">Major facilitator superfamily (MFS) profile domain-containing protein</fullName>
    </recommendedName>
</protein>
<feature type="transmembrane region" description="Helical" evidence="8">
    <location>
        <begin position="187"/>
        <end position="206"/>
    </location>
</feature>
<evidence type="ECO:0000256" key="9">
    <source>
        <dbReference type="SAM" id="SignalP"/>
    </source>
</evidence>
<dbReference type="NCBIfam" id="TIGR00879">
    <property type="entry name" value="SP"/>
    <property type="match status" value="1"/>
</dbReference>
<feature type="transmembrane region" description="Helical" evidence="8">
    <location>
        <begin position="153"/>
        <end position="175"/>
    </location>
</feature>
<dbReference type="PANTHER" id="PTHR48022:SF45">
    <property type="entry name" value="MAJOR FACILITATOR SUPERFAMILY (MFS) PROFILE DOMAIN-CONTAINING PROTEIN-RELATED"/>
    <property type="match status" value="1"/>
</dbReference>
<feature type="chain" id="PRO_5040458849" description="Major facilitator superfamily (MFS) profile domain-containing protein" evidence="9">
    <location>
        <begin position="26"/>
        <end position="940"/>
    </location>
</feature>
<dbReference type="VEuPathDB" id="FungiDB:yc1106_05301"/>
<dbReference type="InterPro" id="IPR005829">
    <property type="entry name" value="Sugar_transporter_CS"/>
</dbReference>
<keyword evidence="5 8" id="KW-1133">Transmembrane helix</keyword>
<dbReference type="EMBL" id="CP089277">
    <property type="protein sequence ID" value="USP78027.1"/>
    <property type="molecule type" value="Genomic_DNA"/>
</dbReference>
<feature type="transmembrane region" description="Helical" evidence="8">
    <location>
        <begin position="341"/>
        <end position="363"/>
    </location>
</feature>
<dbReference type="PROSITE" id="PS00216">
    <property type="entry name" value="SUGAR_TRANSPORT_1"/>
    <property type="match status" value="1"/>
</dbReference>